<keyword evidence="2" id="KW-1185">Reference proteome</keyword>
<protein>
    <recommendedName>
        <fullName evidence="3">DUF4364 domain-containing protein</fullName>
    </recommendedName>
</protein>
<organism evidence="1 2">
    <name type="scientific">Eubacterium barkeri</name>
    <name type="common">Clostridium barkeri</name>
    <dbReference type="NCBI Taxonomy" id="1528"/>
    <lineage>
        <taxon>Bacteria</taxon>
        <taxon>Bacillati</taxon>
        <taxon>Bacillota</taxon>
        <taxon>Clostridia</taxon>
        <taxon>Eubacteriales</taxon>
        <taxon>Eubacteriaceae</taxon>
        <taxon>Eubacterium</taxon>
    </lineage>
</organism>
<evidence type="ECO:0000313" key="2">
    <source>
        <dbReference type="Proteomes" id="UP000199652"/>
    </source>
</evidence>
<reference evidence="2" key="1">
    <citation type="submission" date="2016-10" db="EMBL/GenBank/DDBJ databases">
        <authorList>
            <person name="Varghese N."/>
            <person name="Submissions S."/>
        </authorList>
    </citation>
    <scope>NUCLEOTIDE SEQUENCE [LARGE SCALE GENOMIC DNA]</scope>
    <source>
        <strain evidence="2">VPI 5359</strain>
    </source>
</reference>
<accession>A0A1H3DZ47</accession>
<name>A0A1H3DZ47_EUBBA</name>
<dbReference type="Pfam" id="PF14277">
    <property type="entry name" value="DUF4364"/>
    <property type="match status" value="1"/>
</dbReference>
<dbReference type="Proteomes" id="UP000199652">
    <property type="component" value="Unassembled WGS sequence"/>
</dbReference>
<proteinExistence type="predicted"/>
<dbReference type="RefSeq" id="WP_090244096.1">
    <property type="nucleotide sequence ID" value="NZ_FNOU01000006.1"/>
</dbReference>
<dbReference type="STRING" id="1528.SAMN04488579_10631"/>
<gene>
    <name evidence="1" type="ORF">SAMN04488579_10631</name>
</gene>
<dbReference type="InterPro" id="IPR025374">
    <property type="entry name" value="DUF4364"/>
</dbReference>
<dbReference type="EMBL" id="FNOU01000006">
    <property type="protein sequence ID" value="SDX71725.1"/>
    <property type="molecule type" value="Genomic_DNA"/>
</dbReference>
<evidence type="ECO:0000313" key="1">
    <source>
        <dbReference type="EMBL" id="SDX71725.1"/>
    </source>
</evidence>
<sequence length="173" mass="19919">MLNPFHQTEDKLIILYVLNKIKTGITREQLAYIIIQNVQISYFDIQLYIDALLGEQLIQKTKDGDEKEILTNTTDGNKTLELLLDKIPMYLQEMLDRYILESRNKILNEVYTTADYKKNGPYDYQVSLSLSENGIALMSISVNTPTKEEAVAMCEKWKGNTQKIYAAILKDLT</sequence>
<evidence type="ECO:0008006" key="3">
    <source>
        <dbReference type="Google" id="ProtNLM"/>
    </source>
</evidence>
<dbReference type="AlphaFoldDB" id="A0A1H3DZ47"/>
<dbReference type="OrthoDB" id="9783597at2"/>